<feature type="domain" description="Glycoside hydrolase family 2 immunoglobulin-like beta-sandwich" evidence="4">
    <location>
        <begin position="265"/>
        <end position="335"/>
    </location>
</feature>
<dbReference type="PANTHER" id="PTHR42732:SF2">
    <property type="entry name" value="BETA-MANNOSIDASE"/>
    <property type="match status" value="1"/>
</dbReference>
<evidence type="ECO:0000256" key="2">
    <source>
        <dbReference type="ARBA" id="ARBA00022801"/>
    </source>
</evidence>
<dbReference type="InterPro" id="IPR006104">
    <property type="entry name" value="Glyco_hydro_2_N"/>
</dbReference>
<protein>
    <submittedName>
        <fullName evidence="7">Glycosyl hydrolase</fullName>
    </submittedName>
</protein>
<dbReference type="InterPro" id="IPR036156">
    <property type="entry name" value="Beta-gal/glucu_dom_sf"/>
</dbReference>
<dbReference type="GO" id="GO:0016787">
    <property type="term" value="F:hydrolase activity"/>
    <property type="evidence" value="ECO:0007669"/>
    <property type="project" value="UniProtKB-KW"/>
</dbReference>
<keyword evidence="8" id="KW-1185">Reference proteome</keyword>
<dbReference type="Gene3D" id="3.20.20.80">
    <property type="entry name" value="Glycosidases"/>
    <property type="match status" value="1"/>
</dbReference>
<dbReference type="Proteomes" id="UP000051927">
    <property type="component" value="Unassembled WGS sequence"/>
</dbReference>
<dbReference type="InterPro" id="IPR008979">
    <property type="entry name" value="Galactose-bd-like_sf"/>
</dbReference>
<dbReference type="InterPro" id="IPR006102">
    <property type="entry name" value="Ig-like_GH2"/>
</dbReference>
<evidence type="ECO:0000259" key="6">
    <source>
        <dbReference type="Pfam" id="PF02837"/>
    </source>
</evidence>
<accession>A0ABR5PYB1</accession>
<keyword evidence="3" id="KW-0326">Glycosidase</keyword>
<dbReference type="SUPFAM" id="SSF51445">
    <property type="entry name" value="(Trans)glycosidases"/>
    <property type="match status" value="1"/>
</dbReference>
<dbReference type="EMBL" id="JQCP01000004">
    <property type="protein sequence ID" value="KRO01483.1"/>
    <property type="molecule type" value="Genomic_DNA"/>
</dbReference>
<dbReference type="InterPro" id="IPR051913">
    <property type="entry name" value="GH2_Domain-Containing"/>
</dbReference>
<dbReference type="PANTHER" id="PTHR42732">
    <property type="entry name" value="BETA-GALACTOSIDASE"/>
    <property type="match status" value="1"/>
</dbReference>
<dbReference type="SUPFAM" id="SSF49303">
    <property type="entry name" value="beta-Galactosidase/glucuronidase domain"/>
    <property type="match status" value="1"/>
</dbReference>
<organism evidence="7 8">
    <name type="scientific">Lancefieldella rimae</name>
    <dbReference type="NCBI Taxonomy" id="1383"/>
    <lineage>
        <taxon>Bacteria</taxon>
        <taxon>Bacillati</taxon>
        <taxon>Actinomycetota</taxon>
        <taxon>Coriobacteriia</taxon>
        <taxon>Coriobacteriales</taxon>
        <taxon>Atopobiaceae</taxon>
        <taxon>Lancefieldella</taxon>
    </lineage>
</organism>
<keyword evidence="2 7" id="KW-0378">Hydrolase</keyword>
<proteinExistence type="inferred from homology"/>
<dbReference type="InterPro" id="IPR006103">
    <property type="entry name" value="Glyco_hydro_2_cat"/>
</dbReference>
<dbReference type="InterPro" id="IPR017853">
    <property type="entry name" value="GH"/>
</dbReference>
<dbReference type="GeneID" id="84904842"/>
<dbReference type="Pfam" id="PF02836">
    <property type="entry name" value="Glyco_hydro_2_C"/>
    <property type="match status" value="1"/>
</dbReference>
<evidence type="ECO:0000256" key="3">
    <source>
        <dbReference type="ARBA" id="ARBA00023295"/>
    </source>
</evidence>
<comment type="similarity">
    <text evidence="1">Belongs to the glycosyl hydrolase 2 family.</text>
</comment>
<dbReference type="Pfam" id="PF00703">
    <property type="entry name" value="Glyco_hydro_2"/>
    <property type="match status" value="1"/>
</dbReference>
<dbReference type="InterPro" id="IPR013783">
    <property type="entry name" value="Ig-like_fold"/>
</dbReference>
<dbReference type="Gene3D" id="2.60.120.260">
    <property type="entry name" value="Galactose-binding domain-like"/>
    <property type="match status" value="1"/>
</dbReference>
<dbReference type="RefSeq" id="WP_003149841.1">
    <property type="nucleotide sequence ID" value="NZ_JQCP01000004.1"/>
</dbReference>
<dbReference type="SUPFAM" id="SSF49785">
    <property type="entry name" value="Galactose-binding domain-like"/>
    <property type="match status" value="1"/>
</dbReference>
<feature type="domain" description="Glycosyl hydrolases family 2 sugar binding" evidence="6">
    <location>
        <begin position="52"/>
        <end position="213"/>
    </location>
</feature>
<name>A0ABR5PYB1_9ACTN</name>
<feature type="domain" description="Glycoside hydrolase family 2 catalytic" evidence="5">
    <location>
        <begin position="351"/>
        <end position="572"/>
    </location>
</feature>
<sequence length="650" mass="73143">MLDIRRVLASAPQKHKAENLNSLTTVWGEESDPSDVLSEHPRPRMRRDNVLSLNGMWDYAIVPLSGMSDTKVLREALMQARIPLRWDGKITAPFSPEASLSGVNRTLHPNELLWYRRLVELPELSLQQRFILHFEAVDWMCACFVNGQLAGTHTGGYLPFSFDITDFLGMSKKTEIAVCVYDPSDAGVQLRGKQTLSRGDIWYTAQSGIWQSVWCEVVPETHLESLTLKGDMHGILQVRARSTFGLRDAFGLGNELRTDSLTNSLALEVTVLDAQKQEVLHATLPVGKTGETCAELHVNSPRLWSPEDPYLYAVTAMLRSGDAVVDVVQSYCAFRTVEVAPDAEGIARVHLNGAPFFVRGVLDQGYWPDGLMTAPSDEALIYDIETMRAAGFNTLRKHIKIESERWYYHCDRLGMLVWQDCVSGGDAYSSWHTSQKPTLFSFTWRHFQDTTPRHHRALAASDENYKREWIETCRSMVELLDGHPSVGFWTLFNEGWGQFDAQIAVKAVRKLDAMRPIDATSGWYDQGCGDFISIHNYFRPLCAGWRDICKAQANRRREGVEQRAVIISEFGGLAQMVPEHTSLDHAYGYGNFATANDWCAAVKQELAKAEALQEEGLSGYIYTQLSDVEEEVNGLLTYDRKVNKLGRSTG</sequence>
<evidence type="ECO:0000259" key="5">
    <source>
        <dbReference type="Pfam" id="PF02836"/>
    </source>
</evidence>
<evidence type="ECO:0000313" key="8">
    <source>
        <dbReference type="Proteomes" id="UP000051927"/>
    </source>
</evidence>
<evidence type="ECO:0000256" key="1">
    <source>
        <dbReference type="ARBA" id="ARBA00007401"/>
    </source>
</evidence>
<evidence type="ECO:0000259" key="4">
    <source>
        <dbReference type="Pfam" id="PF00703"/>
    </source>
</evidence>
<gene>
    <name evidence="7" type="ORF">IV60_GL001353</name>
</gene>
<reference evidence="7 8" key="1">
    <citation type="journal article" date="2015" name="Genome Announc.">
        <title>Expanding the biotechnology potential of lactobacilli through comparative genomics of 213 strains and associated genera.</title>
        <authorList>
            <person name="Sun Z."/>
            <person name="Harris H.M."/>
            <person name="McCann A."/>
            <person name="Guo C."/>
            <person name="Argimon S."/>
            <person name="Zhang W."/>
            <person name="Yang X."/>
            <person name="Jeffery I.B."/>
            <person name="Cooney J.C."/>
            <person name="Kagawa T.F."/>
            <person name="Liu W."/>
            <person name="Song Y."/>
            <person name="Salvetti E."/>
            <person name="Wrobel A."/>
            <person name="Rasinkangas P."/>
            <person name="Parkhill J."/>
            <person name="Rea M.C."/>
            <person name="O'Sullivan O."/>
            <person name="Ritari J."/>
            <person name="Douillard F.P."/>
            <person name="Paul Ross R."/>
            <person name="Yang R."/>
            <person name="Briner A.E."/>
            <person name="Felis G.E."/>
            <person name="de Vos W.M."/>
            <person name="Barrangou R."/>
            <person name="Klaenhammer T.R."/>
            <person name="Caufield P.W."/>
            <person name="Cui Y."/>
            <person name="Zhang H."/>
            <person name="O'Toole P.W."/>
        </authorList>
    </citation>
    <scope>NUCLEOTIDE SEQUENCE [LARGE SCALE GENOMIC DNA]</scope>
    <source>
        <strain evidence="7 8">DSM 7090</strain>
    </source>
</reference>
<comment type="caution">
    <text evidence="7">The sequence shown here is derived from an EMBL/GenBank/DDBJ whole genome shotgun (WGS) entry which is preliminary data.</text>
</comment>
<evidence type="ECO:0000313" key="7">
    <source>
        <dbReference type="EMBL" id="KRO01483.1"/>
    </source>
</evidence>
<dbReference type="Gene3D" id="2.60.40.10">
    <property type="entry name" value="Immunoglobulins"/>
    <property type="match status" value="1"/>
</dbReference>
<dbReference type="Pfam" id="PF02837">
    <property type="entry name" value="Glyco_hydro_2_N"/>
    <property type="match status" value="1"/>
</dbReference>